<dbReference type="Gene3D" id="3.40.50.2300">
    <property type="match status" value="1"/>
</dbReference>
<dbReference type="RefSeq" id="WP_157068829.1">
    <property type="nucleotide sequence ID" value="NZ_CP011125.1"/>
</dbReference>
<name>A0A0F6YH74_9BACT</name>
<dbReference type="EMBL" id="CP011125">
    <property type="protein sequence ID" value="AKF04447.1"/>
    <property type="molecule type" value="Genomic_DNA"/>
</dbReference>
<evidence type="ECO:0000313" key="1">
    <source>
        <dbReference type="EMBL" id="AKF04447.1"/>
    </source>
</evidence>
<organism evidence="1 2">
    <name type="scientific">Sandaracinus amylolyticus</name>
    <dbReference type="NCBI Taxonomy" id="927083"/>
    <lineage>
        <taxon>Bacteria</taxon>
        <taxon>Pseudomonadati</taxon>
        <taxon>Myxococcota</taxon>
        <taxon>Polyangia</taxon>
        <taxon>Polyangiales</taxon>
        <taxon>Sandaracinaceae</taxon>
        <taxon>Sandaracinus</taxon>
    </lineage>
</organism>
<evidence type="ECO:0000313" key="2">
    <source>
        <dbReference type="Proteomes" id="UP000034883"/>
    </source>
</evidence>
<dbReference type="Proteomes" id="UP000034883">
    <property type="component" value="Chromosome"/>
</dbReference>
<dbReference type="KEGG" id="samy:DB32_001596"/>
<dbReference type="SUPFAM" id="SSF52172">
    <property type="entry name" value="CheY-like"/>
    <property type="match status" value="1"/>
</dbReference>
<proteinExistence type="predicted"/>
<gene>
    <name evidence="1" type="ORF">DB32_001596</name>
</gene>
<accession>A0A0F6YH74</accession>
<reference evidence="1 2" key="1">
    <citation type="submission" date="2015-03" db="EMBL/GenBank/DDBJ databases">
        <title>Genome assembly of Sandaracinus amylolyticus DSM 53668.</title>
        <authorList>
            <person name="Sharma G."/>
            <person name="Subramanian S."/>
        </authorList>
    </citation>
    <scope>NUCLEOTIDE SEQUENCE [LARGE SCALE GENOMIC DNA]</scope>
    <source>
        <strain evidence="1 2">DSM 53668</strain>
    </source>
</reference>
<protein>
    <recommendedName>
        <fullName evidence="3">Response regulatory domain-containing protein</fullName>
    </recommendedName>
</protein>
<dbReference type="InterPro" id="IPR011006">
    <property type="entry name" value="CheY-like_superfamily"/>
</dbReference>
<keyword evidence="2" id="KW-1185">Reference proteome</keyword>
<sequence length="141" mass="15298">MSKTKTPPRERSLELKPAVIIAIVDTDVWRVRRLSELLQECGARVLLLGSSGNAMQLLPGARCDIVVFADGLDRPSGAELCEALREKLGADRPFFVRLRGADAEASLSVFDETLIEPLVDDALLATLGDVVRARRAAVESV</sequence>
<dbReference type="STRING" id="927083.DB32_001596"/>
<evidence type="ECO:0008006" key="3">
    <source>
        <dbReference type="Google" id="ProtNLM"/>
    </source>
</evidence>
<dbReference type="AlphaFoldDB" id="A0A0F6YH74"/>